<dbReference type="AlphaFoldDB" id="A0A317MR46"/>
<reference evidence="3 4" key="1">
    <citation type="submission" date="2018-05" db="EMBL/GenBank/DDBJ databases">
        <title>Genomic Encyclopedia of Type Strains, Phase IV (KMG-IV): sequencing the most valuable type-strain genomes for metagenomic binning, comparative biology and taxonomic classification.</title>
        <authorList>
            <person name="Goeker M."/>
        </authorList>
    </citation>
    <scope>NUCLEOTIDE SEQUENCE [LARGE SCALE GENOMIC DNA]</scope>
    <source>
        <strain evidence="3 4">DSM 23606</strain>
    </source>
</reference>
<keyword evidence="1" id="KW-0472">Membrane</keyword>
<dbReference type="Gene3D" id="3.40.50.300">
    <property type="entry name" value="P-loop containing nucleotide triphosphate hydrolases"/>
    <property type="match status" value="1"/>
</dbReference>
<evidence type="ECO:0000259" key="2">
    <source>
        <dbReference type="Pfam" id="PF01926"/>
    </source>
</evidence>
<keyword evidence="1" id="KW-0812">Transmembrane</keyword>
<keyword evidence="1" id="KW-1133">Transmembrane helix</keyword>
<dbReference type="InterPro" id="IPR027417">
    <property type="entry name" value="P-loop_NTPase"/>
</dbReference>
<sequence length="499" mass="52198">MAMRTPLPLRQMLAFALALGLALLLVLVLHLTDLSLSVWERLSNAPIGFWLVYGSLIAVVAGGGAWLVWRLLAPRRAGAAPAVRAPVPLADEASVQARVQAAQAQGIDTHAVQAELAELTRRRAAGSIVVTFFGEVSSGKSSLIAALAPQAQVEISPVAGSTRSVSHHVWTSVAGDRLVLADVPGLNEADGTLDPLALAEAGRAHLVVFVCAGDLSRAEHAALERLLELGKPLLLVLNKSDRYGDADLALIEARLRERLAGRGECVVVTAGGEEEVLCIAADGSESRLLRPRPAQVGALAAAIEQTVDADPAMLESLRDAAVFTLLDHQLDSAVAAHRQARAEAIVQGYARKAVFGALAAVGPGTDVLIQGYLGVNMLQELCAVYEVPAKDLDLQRFLELASAHVGRKLNLLLALAGNVFKAFPGVGTVVGGALHAVAYGLIFESLGHAAARSLASRGALVPGVAITLLEDALGEHLETRARRLAGLVVGTRHADDSPR</sequence>
<dbReference type="GO" id="GO:0030488">
    <property type="term" value="P:tRNA methylation"/>
    <property type="evidence" value="ECO:0007669"/>
    <property type="project" value="TreeGrafter"/>
</dbReference>
<gene>
    <name evidence="3" type="ORF">C7443_11275</name>
</gene>
<dbReference type="EMBL" id="QGTJ01000012">
    <property type="protein sequence ID" value="PWV59077.1"/>
    <property type="molecule type" value="Genomic_DNA"/>
</dbReference>
<accession>A0A317MR46</accession>
<evidence type="ECO:0000313" key="4">
    <source>
        <dbReference type="Proteomes" id="UP000246569"/>
    </source>
</evidence>
<proteinExistence type="predicted"/>
<dbReference type="Pfam" id="PF01926">
    <property type="entry name" value="MMR_HSR1"/>
    <property type="match status" value="1"/>
</dbReference>
<dbReference type="PANTHER" id="PTHR42714">
    <property type="entry name" value="TRNA MODIFICATION GTPASE GTPBP3"/>
    <property type="match status" value="1"/>
</dbReference>
<dbReference type="SUPFAM" id="SSF52540">
    <property type="entry name" value="P-loop containing nucleoside triphosphate hydrolases"/>
    <property type="match status" value="1"/>
</dbReference>
<comment type="caution">
    <text evidence="3">The sequence shown here is derived from an EMBL/GenBank/DDBJ whole genome shotgun (WGS) entry which is preliminary data.</text>
</comment>
<protein>
    <recommendedName>
        <fullName evidence="2">G domain-containing protein</fullName>
    </recommendedName>
</protein>
<dbReference type="GO" id="GO:0002098">
    <property type="term" value="P:tRNA wobble uridine modification"/>
    <property type="evidence" value="ECO:0007669"/>
    <property type="project" value="TreeGrafter"/>
</dbReference>
<evidence type="ECO:0000313" key="3">
    <source>
        <dbReference type="EMBL" id="PWV59077.1"/>
    </source>
</evidence>
<feature type="transmembrane region" description="Helical" evidence="1">
    <location>
        <begin position="47"/>
        <end position="69"/>
    </location>
</feature>
<evidence type="ECO:0000256" key="1">
    <source>
        <dbReference type="SAM" id="Phobius"/>
    </source>
</evidence>
<dbReference type="OrthoDB" id="5940879at2"/>
<dbReference type="InterPro" id="IPR006073">
    <property type="entry name" value="GTP-bd"/>
</dbReference>
<feature type="domain" description="G" evidence="2">
    <location>
        <begin position="130"/>
        <end position="239"/>
    </location>
</feature>
<keyword evidence="4" id="KW-1185">Reference proteome</keyword>
<dbReference type="GO" id="GO:0005737">
    <property type="term" value="C:cytoplasm"/>
    <property type="evidence" value="ECO:0007669"/>
    <property type="project" value="TreeGrafter"/>
</dbReference>
<dbReference type="GO" id="GO:0005525">
    <property type="term" value="F:GTP binding"/>
    <property type="evidence" value="ECO:0007669"/>
    <property type="project" value="InterPro"/>
</dbReference>
<dbReference type="Proteomes" id="UP000246569">
    <property type="component" value="Unassembled WGS sequence"/>
</dbReference>
<organism evidence="3 4">
    <name type="scientific">Plasticicumulans acidivorans</name>
    <dbReference type="NCBI Taxonomy" id="886464"/>
    <lineage>
        <taxon>Bacteria</taxon>
        <taxon>Pseudomonadati</taxon>
        <taxon>Pseudomonadota</taxon>
        <taxon>Gammaproteobacteria</taxon>
        <taxon>Candidatus Competibacteraceae</taxon>
        <taxon>Plasticicumulans</taxon>
    </lineage>
</organism>
<dbReference type="PANTHER" id="PTHR42714:SF6">
    <property type="entry name" value="TRANSLATION INITIATION FACTOR IF-2"/>
    <property type="match status" value="1"/>
</dbReference>
<name>A0A317MR46_9GAMM</name>